<gene>
    <name evidence="2" type="ORF">R2D22_35945</name>
</gene>
<feature type="transmembrane region" description="Helical" evidence="1">
    <location>
        <begin position="221"/>
        <end position="241"/>
    </location>
</feature>
<feature type="transmembrane region" description="Helical" evidence="1">
    <location>
        <begin position="87"/>
        <end position="104"/>
    </location>
</feature>
<sequence length="263" mass="27333">MNLDPAHALDLTARLAAAAALLSNCEALAASGRMFAYPGVFHISGVQSMHWRRSPLLAVLGGRETQLLVLGLLGSLTGVLLGPWNPLGYLALLTALAVRLAMGQRRILGSDGAEQLTTLVLLSVALAGFPPFSAARTALAVGFIAAQLVLCYTTSGVSKLASPVWRGGAAVGDIIGTQTYGLHLAARALGRVPFGSPGLGWAVMLFEAAFAAALFGPPWVVLSALGAALLFHLGCAVVMGLNDFLWAFPATYPCVLVSSQWLR</sequence>
<evidence type="ECO:0000313" key="3">
    <source>
        <dbReference type="Proteomes" id="UP001301731"/>
    </source>
</evidence>
<evidence type="ECO:0008006" key="4">
    <source>
        <dbReference type="Google" id="ProtNLM"/>
    </source>
</evidence>
<name>A0ABZ0M4W8_9ACTN</name>
<accession>A0ABZ0M4W8</accession>
<protein>
    <recommendedName>
        <fullName evidence="4">HTTM domain-containing protein</fullName>
    </recommendedName>
</protein>
<keyword evidence="1" id="KW-0812">Transmembrane</keyword>
<dbReference type="EMBL" id="CP137573">
    <property type="protein sequence ID" value="WOX26481.1"/>
    <property type="molecule type" value="Genomic_DNA"/>
</dbReference>
<reference evidence="2 3" key="1">
    <citation type="submission" date="2023-10" db="EMBL/GenBank/DDBJ databases">
        <title>The genome sequence of Streptomyces sp. HUAS YS2.</title>
        <authorList>
            <person name="Mo P."/>
        </authorList>
    </citation>
    <scope>NUCLEOTIDE SEQUENCE [LARGE SCALE GENOMIC DNA]</scope>
    <source>
        <strain evidence="2 3">HUAS YS2</strain>
    </source>
</reference>
<dbReference type="Proteomes" id="UP001301731">
    <property type="component" value="Chromosome"/>
</dbReference>
<feature type="transmembrane region" description="Helical" evidence="1">
    <location>
        <begin position="198"/>
        <end position="215"/>
    </location>
</feature>
<organism evidence="2 3">
    <name type="scientific">Streptomyces solicathayae</name>
    <dbReference type="NCBI Taxonomy" id="3081768"/>
    <lineage>
        <taxon>Bacteria</taxon>
        <taxon>Bacillati</taxon>
        <taxon>Actinomycetota</taxon>
        <taxon>Actinomycetes</taxon>
        <taxon>Kitasatosporales</taxon>
        <taxon>Streptomycetaceae</taxon>
        <taxon>Streptomyces</taxon>
    </lineage>
</organism>
<evidence type="ECO:0000256" key="1">
    <source>
        <dbReference type="SAM" id="Phobius"/>
    </source>
</evidence>
<proteinExistence type="predicted"/>
<keyword evidence="3" id="KW-1185">Reference proteome</keyword>
<evidence type="ECO:0000313" key="2">
    <source>
        <dbReference type="EMBL" id="WOX26481.1"/>
    </source>
</evidence>
<keyword evidence="1" id="KW-0472">Membrane</keyword>
<dbReference type="RefSeq" id="WP_318109506.1">
    <property type="nucleotide sequence ID" value="NZ_CP137573.1"/>
</dbReference>
<keyword evidence="1" id="KW-1133">Transmembrane helix</keyword>